<dbReference type="AlphaFoldDB" id="A0A3S1DHL8"/>
<dbReference type="CDD" id="cd13585">
    <property type="entry name" value="PBP2_TMBP_like"/>
    <property type="match status" value="1"/>
</dbReference>
<keyword evidence="3" id="KW-1185">Reference proteome</keyword>
<dbReference type="EMBL" id="RZNY01000032">
    <property type="protein sequence ID" value="RUT41354.1"/>
    <property type="molecule type" value="Genomic_DNA"/>
</dbReference>
<gene>
    <name evidence="2" type="ORF">EJP82_24195</name>
</gene>
<feature type="chain" id="PRO_5038830781" evidence="1">
    <location>
        <begin position="22"/>
        <end position="442"/>
    </location>
</feature>
<dbReference type="InterPro" id="IPR050490">
    <property type="entry name" value="Bact_solute-bd_prot1"/>
</dbReference>
<feature type="signal peptide" evidence="1">
    <location>
        <begin position="1"/>
        <end position="21"/>
    </location>
</feature>
<proteinExistence type="predicted"/>
<dbReference type="RefSeq" id="WP_127194624.1">
    <property type="nucleotide sequence ID" value="NZ_JAUSSS010000014.1"/>
</dbReference>
<dbReference type="Gene3D" id="3.40.190.10">
    <property type="entry name" value="Periplasmic binding protein-like II"/>
    <property type="match status" value="2"/>
</dbReference>
<protein>
    <submittedName>
        <fullName evidence="2">Sugar ABC transporter substrate-binding protein</fullName>
    </submittedName>
</protein>
<reference evidence="2 3" key="1">
    <citation type="submission" date="2018-12" db="EMBL/GenBank/DDBJ databases">
        <authorList>
            <person name="Sun L."/>
            <person name="Chen Z."/>
        </authorList>
    </citation>
    <scope>NUCLEOTIDE SEQUENCE [LARGE SCALE GENOMIC DNA]</scope>
    <source>
        <strain evidence="2 3">DSM 15890</strain>
    </source>
</reference>
<organism evidence="2 3">
    <name type="scientific">Paenibacillus anaericanus</name>
    <dbReference type="NCBI Taxonomy" id="170367"/>
    <lineage>
        <taxon>Bacteria</taxon>
        <taxon>Bacillati</taxon>
        <taxon>Bacillota</taxon>
        <taxon>Bacilli</taxon>
        <taxon>Bacillales</taxon>
        <taxon>Paenibacillaceae</taxon>
        <taxon>Paenibacillus</taxon>
    </lineage>
</organism>
<evidence type="ECO:0000313" key="2">
    <source>
        <dbReference type="EMBL" id="RUT41354.1"/>
    </source>
</evidence>
<name>A0A3S1DHL8_9BACL</name>
<sequence length="442" mass="48656">MKLQKKMLTVLLILMMFVVAACSGNGGNDGANSSSSSNSNKKNSSNENVSLRIMWWGSQARHDATLKVIELFEKKYPNIKISPEYMGNDGYFDKLATQIAGGNPPDLMQLGNNYPDYVSKEALLDLSPYVGQEISIENFDQNVVEAGAMNDKQYGISLGSNVLGLVYNKTLMEQAGLEPLKENMTWEDLEAYGKDAVTKLDGKFAFADQSFFTHYLNYFLRQQDKTFYRDEAVAFNQEDVEKWFDMWSNFRAAGIVPSSEASASMSETSPDVSLLVQGKVLMSLVWSNQMSGFQSAMQDELGVSLLPTAKDEKRSGLWIQPSQFMTISKESKHPKEAALFINFMVNDLEATKILGNDRGIPGSEEVRNMLSGDGSDMDKKIYEYFNTAAGVASSMDRELPNIGEFDGQLNNAAMSVGFDAKSSAEAAVDVVTAAEAAVAKSK</sequence>
<dbReference type="SUPFAM" id="SSF53850">
    <property type="entry name" value="Periplasmic binding protein-like II"/>
    <property type="match status" value="1"/>
</dbReference>
<dbReference type="Proteomes" id="UP000279446">
    <property type="component" value="Unassembled WGS sequence"/>
</dbReference>
<accession>A0A3S1DHL8</accession>
<dbReference type="OrthoDB" id="7918484at2"/>
<dbReference type="InterPro" id="IPR006059">
    <property type="entry name" value="SBP"/>
</dbReference>
<dbReference type="PROSITE" id="PS51257">
    <property type="entry name" value="PROKAR_LIPOPROTEIN"/>
    <property type="match status" value="1"/>
</dbReference>
<keyword evidence="1" id="KW-0732">Signal</keyword>
<evidence type="ECO:0000256" key="1">
    <source>
        <dbReference type="SAM" id="SignalP"/>
    </source>
</evidence>
<dbReference type="PANTHER" id="PTHR43649">
    <property type="entry name" value="ARABINOSE-BINDING PROTEIN-RELATED"/>
    <property type="match status" value="1"/>
</dbReference>
<evidence type="ECO:0000313" key="3">
    <source>
        <dbReference type="Proteomes" id="UP000279446"/>
    </source>
</evidence>
<dbReference type="PANTHER" id="PTHR43649:SF11">
    <property type="entry name" value="ABC TRANSPORTER SUBSTRATE-BINDING PROTEIN YESO-RELATED"/>
    <property type="match status" value="1"/>
</dbReference>
<comment type="caution">
    <text evidence="2">The sequence shown here is derived from an EMBL/GenBank/DDBJ whole genome shotgun (WGS) entry which is preliminary data.</text>
</comment>
<dbReference type="Pfam" id="PF01547">
    <property type="entry name" value="SBP_bac_1"/>
    <property type="match status" value="1"/>
</dbReference>